<feature type="region of interest" description="Disordered" evidence="1">
    <location>
        <begin position="69"/>
        <end position="98"/>
    </location>
</feature>
<organism evidence="2 3">
    <name type="scientific">Cercophora newfieldiana</name>
    <dbReference type="NCBI Taxonomy" id="92897"/>
    <lineage>
        <taxon>Eukaryota</taxon>
        <taxon>Fungi</taxon>
        <taxon>Dikarya</taxon>
        <taxon>Ascomycota</taxon>
        <taxon>Pezizomycotina</taxon>
        <taxon>Sordariomycetes</taxon>
        <taxon>Sordariomycetidae</taxon>
        <taxon>Sordariales</taxon>
        <taxon>Lasiosphaeriaceae</taxon>
        <taxon>Cercophora</taxon>
    </lineage>
</organism>
<dbReference type="EMBL" id="JAULSV010000001">
    <property type="protein sequence ID" value="KAK0655019.1"/>
    <property type="molecule type" value="Genomic_DNA"/>
</dbReference>
<proteinExistence type="predicted"/>
<name>A0AA39YLY7_9PEZI</name>
<accession>A0AA39YLY7</accession>
<dbReference type="Proteomes" id="UP001174936">
    <property type="component" value="Unassembled WGS sequence"/>
</dbReference>
<comment type="caution">
    <text evidence="2">The sequence shown here is derived from an EMBL/GenBank/DDBJ whole genome shotgun (WGS) entry which is preliminary data.</text>
</comment>
<evidence type="ECO:0000313" key="2">
    <source>
        <dbReference type="EMBL" id="KAK0655019.1"/>
    </source>
</evidence>
<feature type="region of interest" description="Disordered" evidence="1">
    <location>
        <begin position="1"/>
        <end position="20"/>
    </location>
</feature>
<sequence>MPRDDQNEHCGMASTIPAPNPLVLPTADFGKLTPGHRGVHKAAKTSRKISLAGNPAVGHQAKCRLRFRFTSDSTPHRNRASPPHTPATTGHLRPPSTQ</sequence>
<dbReference type="AlphaFoldDB" id="A0AA39YLY7"/>
<keyword evidence="3" id="KW-1185">Reference proteome</keyword>
<evidence type="ECO:0000256" key="1">
    <source>
        <dbReference type="SAM" id="MobiDB-lite"/>
    </source>
</evidence>
<evidence type="ECO:0000313" key="3">
    <source>
        <dbReference type="Proteomes" id="UP001174936"/>
    </source>
</evidence>
<gene>
    <name evidence="2" type="ORF">B0T16DRAFT_3187</name>
</gene>
<protein>
    <submittedName>
        <fullName evidence="2">Uncharacterized protein</fullName>
    </submittedName>
</protein>
<reference evidence="2" key="1">
    <citation type="submission" date="2023-06" db="EMBL/GenBank/DDBJ databases">
        <title>Genome-scale phylogeny and comparative genomics of the fungal order Sordariales.</title>
        <authorList>
            <consortium name="Lawrence Berkeley National Laboratory"/>
            <person name="Hensen N."/>
            <person name="Bonometti L."/>
            <person name="Westerberg I."/>
            <person name="Brannstrom I.O."/>
            <person name="Guillou S."/>
            <person name="Cros-Aarteil S."/>
            <person name="Calhoun S."/>
            <person name="Haridas S."/>
            <person name="Kuo A."/>
            <person name="Mondo S."/>
            <person name="Pangilinan J."/>
            <person name="Riley R."/>
            <person name="Labutti K."/>
            <person name="Andreopoulos B."/>
            <person name="Lipzen A."/>
            <person name="Chen C."/>
            <person name="Yanf M."/>
            <person name="Daum C."/>
            <person name="Ng V."/>
            <person name="Clum A."/>
            <person name="Steindorff A."/>
            <person name="Ohm R."/>
            <person name="Martin F."/>
            <person name="Silar P."/>
            <person name="Natvig D."/>
            <person name="Lalanne C."/>
            <person name="Gautier V."/>
            <person name="Ament-Velasquez S.L."/>
            <person name="Kruys A."/>
            <person name="Hutchinson M.I."/>
            <person name="Powell A.J."/>
            <person name="Barry K."/>
            <person name="Miller A.N."/>
            <person name="Grigoriev I.V."/>
            <person name="Debuchy R."/>
            <person name="Gladieux P."/>
            <person name="Thoren M.H."/>
            <person name="Johannesson H."/>
        </authorList>
    </citation>
    <scope>NUCLEOTIDE SEQUENCE</scope>
    <source>
        <strain evidence="2">SMH2532-1</strain>
    </source>
</reference>